<evidence type="ECO:0000259" key="3">
    <source>
        <dbReference type="Pfam" id="PF13458"/>
    </source>
</evidence>
<evidence type="ECO:0000313" key="5">
    <source>
        <dbReference type="Proteomes" id="UP000817854"/>
    </source>
</evidence>
<proteinExistence type="inferred from homology"/>
<gene>
    <name evidence="4" type="ORF">FIA58_020645</name>
</gene>
<dbReference type="InterPro" id="IPR028081">
    <property type="entry name" value="Leu-bd"/>
</dbReference>
<dbReference type="Gene3D" id="3.40.50.2300">
    <property type="match status" value="2"/>
</dbReference>
<reference evidence="5" key="1">
    <citation type="submission" date="2019-05" db="EMBL/GenBank/DDBJ databases">
        <title>Flavobacterium profundi sp. nov., isolated from a deep-sea seamount.</title>
        <authorList>
            <person name="Zhang D.-C."/>
        </authorList>
    </citation>
    <scope>NUCLEOTIDE SEQUENCE [LARGE SCALE GENOMIC DNA]</scope>
    <source>
        <strain evidence="5">EC11</strain>
    </source>
</reference>
<comment type="similarity">
    <text evidence="1">Belongs to the leucine-binding protein family.</text>
</comment>
<dbReference type="PANTHER" id="PTHR30483">
    <property type="entry name" value="LEUCINE-SPECIFIC-BINDING PROTEIN"/>
    <property type="match status" value="1"/>
</dbReference>
<sequence length="378" mass="42834">MKLGLLLPTSKIYPTLSIDFMSGLRLAFKEQKSEDIEILYQGIENGGNKDLITNELNKMVLQNQVDLNIVFANPIFTDEIANTTKALQRPVIITNMGANLPIFKINSPYVLINSLNLWESAFSAASFGIKKFGKKVAHGSYFYEAGYQLYQSFVDGVIKNEGEIVFNQIADFNPDPNDFSTFMKKVREENPDFLYLLYSERDAISFLNKLVQSSENGLFPIVTSGVMLNEEIVSNVDGLPKNIFNVCSWDKSLKNHINDKFTSELKEFTGKEANYFSLLGYECGMSIALGFNKPSWSKNGLNQFEIIKNNTFEGPRGKVDFSIGLGITQFDNHVFTLDDKGNTIQHLSINKIENRNDLILKSINEQRYSGWFQPYLCQ</sequence>
<protein>
    <submittedName>
        <fullName evidence="4">ABC transporter substrate-binding protein</fullName>
    </submittedName>
</protein>
<name>A0ABX0IVZ8_9FLAO</name>
<reference evidence="4 5" key="3">
    <citation type="submission" date="2020-02" db="EMBL/GenBank/DDBJ databases">
        <title>Flavobacterium profundi sp. nov., isolated from a deep-sea seamount.</title>
        <authorList>
            <person name="Zhang D.-C."/>
        </authorList>
    </citation>
    <scope>NUCLEOTIDE SEQUENCE [LARGE SCALE GENOMIC DNA]</scope>
    <source>
        <strain evidence="4 5">EC11</strain>
    </source>
</reference>
<accession>A0ABX0IVZ8</accession>
<feature type="domain" description="Leucine-binding protein" evidence="3">
    <location>
        <begin position="2"/>
        <end position="322"/>
    </location>
</feature>
<keyword evidence="5" id="KW-1185">Reference proteome</keyword>
<evidence type="ECO:0000313" key="4">
    <source>
        <dbReference type="EMBL" id="NHN28094.1"/>
    </source>
</evidence>
<dbReference type="InterPro" id="IPR051010">
    <property type="entry name" value="BCAA_transport"/>
</dbReference>
<dbReference type="PANTHER" id="PTHR30483:SF6">
    <property type="entry name" value="PERIPLASMIC BINDING PROTEIN OF ABC TRANSPORTER FOR NATURAL AMINO ACIDS"/>
    <property type="match status" value="1"/>
</dbReference>
<dbReference type="SUPFAM" id="SSF53822">
    <property type="entry name" value="Periplasmic binding protein-like I"/>
    <property type="match status" value="1"/>
</dbReference>
<comment type="caution">
    <text evidence="4">The sequence shown here is derived from an EMBL/GenBank/DDBJ whole genome shotgun (WGS) entry which is preliminary data.</text>
</comment>
<dbReference type="Pfam" id="PF13458">
    <property type="entry name" value="Peripla_BP_6"/>
    <property type="match status" value="1"/>
</dbReference>
<dbReference type="InterPro" id="IPR028082">
    <property type="entry name" value="Peripla_BP_I"/>
</dbReference>
<organism evidence="4 5">
    <name type="scientific">Flavobacterium jejuense</name>
    <dbReference type="NCBI Taxonomy" id="1544455"/>
    <lineage>
        <taxon>Bacteria</taxon>
        <taxon>Pseudomonadati</taxon>
        <taxon>Bacteroidota</taxon>
        <taxon>Flavobacteriia</taxon>
        <taxon>Flavobacteriales</taxon>
        <taxon>Flavobacteriaceae</taxon>
        <taxon>Flavobacterium</taxon>
    </lineage>
</organism>
<evidence type="ECO:0000256" key="1">
    <source>
        <dbReference type="ARBA" id="ARBA00010062"/>
    </source>
</evidence>
<dbReference type="EMBL" id="VEVQ02000024">
    <property type="protein sequence ID" value="NHN28094.1"/>
    <property type="molecule type" value="Genomic_DNA"/>
</dbReference>
<dbReference type="Proteomes" id="UP000817854">
    <property type="component" value="Unassembled WGS sequence"/>
</dbReference>
<keyword evidence="2" id="KW-0732">Signal</keyword>
<dbReference type="RefSeq" id="WP_140964595.1">
    <property type="nucleotide sequence ID" value="NZ_VEVQ02000024.1"/>
</dbReference>
<evidence type="ECO:0000256" key="2">
    <source>
        <dbReference type="ARBA" id="ARBA00022729"/>
    </source>
</evidence>
<reference evidence="4 5" key="2">
    <citation type="submission" date="2019-05" db="EMBL/GenBank/DDBJ databases">
        <authorList>
            <person name="Lianzixin W."/>
        </authorList>
    </citation>
    <scope>NUCLEOTIDE SEQUENCE [LARGE SCALE GENOMIC DNA]</scope>
    <source>
        <strain evidence="4 5">EC11</strain>
    </source>
</reference>